<dbReference type="GO" id="GO:0016757">
    <property type="term" value="F:glycosyltransferase activity"/>
    <property type="evidence" value="ECO:0007669"/>
    <property type="project" value="InterPro"/>
</dbReference>
<sequence length="331" mass="38029">VIRYPSLLNALSKDYPIPIIPLTPKIFKLLTKQKFDIVHAQHPFHISWFGKKYAQINKAPFVLTYHTKHDEYAENFFKFLPKIISRDIVKASVEKTMQEVDLVIAPSKYVQQELKEKYPDTKTVTIPTGICFPREVKKSKRKVREKLRLPLKSKILLSVSRLSEEKNIDFALESFAKLPADYFFVILGSGPEEENLKKLASDLGIDSRVLFAGKIPHEKVPYYLRATDVFVFSALNETQGLNLLEALHAGIPVAAVGSKTTQEWLPKEFGLTTDFDIKHFSSKIQEICENPDKGLAKIEQEWALNFSIQNTTKKMVETYKELMKLKAEERR</sequence>
<accession>A0A1F4V2F8</accession>
<dbReference type="Proteomes" id="UP000177371">
    <property type="component" value="Unassembled WGS sequence"/>
</dbReference>
<dbReference type="AlphaFoldDB" id="A0A1F4V2F8"/>
<dbReference type="Pfam" id="PF13439">
    <property type="entry name" value="Glyco_transf_4"/>
    <property type="match status" value="1"/>
</dbReference>
<feature type="domain" description="Glycosyl transferase family 1" evidence="1">
    <location>
        <begin position="140"/>
        <end position="293"/>
    </location>
</feature>
<proteinExistence type="predicted"/>
<dbReference type="Pfam" id="PF00534">
    <property type="entry name" value="Glycos_transf_1"/>
    <property type="match status" value="1"/>
</dbReference>
<gene>
    <name evidence="3" type="ORF">A2W32_04040</name>
</gene>
<dbReference type="Gene3D" id="3.40.50.2000">
    <property type="entry name" value="Glycogen Phosphorylase B"/>
    <property type="match status" value="2"/>
</dbReference>
<dbReference type="EMBL" id="MEUT01000024">
    <property type="protein sequence ID" value="OGC51342.1"/>
    <property type="molecule type" value="Genomic_DNA"/>
</dbReference>
<dbReference type="InterPro" id="IPR050194">
    <property type="entry name" value="Glycosyltransferase_grp1"/>
</dbReference>
<comment type="caution">
    <text evidence="3">The sequence shown here is derived from an EMBL/GenBank/DDBJ whole genome shotgun (WGS) entry which is preliminary data.</text>
</comment>
<dbReference type="PANTHER" id="PTHR45947:SF3">
    <property type="entry name" value="SULFOQUINOVOSYL TRANSFERASE SQD2"/>
    <property type="match status" value="1"/>
</dbReference>
<dbReference type="PANTHER" id="PTHR45947">
    <property type="entry name" value="SULFOQUINOVOSYL TRANSFERASE SQD2"/>
    <property type="match status" value="1"/>
</dbReference>
<evidence type="ECO:0000259" key="1">
    <source>
        <dbReference type="Pfam" id="PF00534"/>
    </source>
</evidence>
<organism evidence="3 4">
    <name type="scientific">candidate division WWE3 bacterium RBG_16_37_10</name>
    <dbReference type="NCBI Taxonomy" id="1802610"/>
    <lineage>
        <taxon>Bacteria</taxon>
        <taxon>Katanobacteria</taxon>
    </lineage>
</organism>
<feature type="non-terminal residue" evidence="3">
    <location>
        <position position="1"/>
    </location>
</feature>
<evidence type="ECO:0008006" key="5">
    <source>
        <dbReference type="Google" id="ProtNLM"/>
    </source>
</evidence>
<dbReference type="InterPro" id="IPR028098">
    <property type="entry name" value="Glyco_trans_4-like_N"/>
</dbReference>
<dbReference type="STRING" id="1802610.A2W32_04040"/>
<evidence type="ECO:0000313" key="3">
    <source>
        <dbReference type="EMBL" id="OGC51342.1"/>
    </source>
</evidence>
<feature type="domain" description="Glycosyltransferase subfamily 4-like N-terminal" evidence="2">
    <location>
        <begin position="13"/>
        <end position="130"/>
    </location>
</feature>
<protein>
    <recommendedName>
        <fullName evidence="5">Glycosyltransferase family 4 protein</fullName>
    </recommendedName>
</protein>
<dbReference type="SUPFAM" id="SSF53756">
    <property type="entry name" value="UDP-Glycosyltransferase/glycogen phosphorylase"/>
    <property type="match status" value="1"/>
</dbReference>
<dbReference type="InterPro" id="IPR001296">
    <property type="entry name" value="Glyco_trans_1"/>
</dbReference>
<reference evidence="3 4" key="1">
    <citation type="journal article" date="2016" name="Nat. Commun.">
        <title>Thousands of microbial genomes shed light on interconnected biogeochemical processes in an aquifer system.</title>
        <authorList>
            <person name="Anantharaman K."/>
            <person name="Brown C.T."/>
            <person name="Hug L.A."/>
            <person name="Sharon I."/>
            <person name="Castelle C.J."/>
            <person name="Probst A.J."/>
            <person name="Thomas B.C."/>
            <person name="Singh A."/>
            <person name="Wilkins M.J."/>
            <person name="Karaoz U."/>
            <person name="Brodie E.L."/>
            <person name="Williams K.H."/>
            <person name="Hubbard S.S."/>
            <person name="Banfield J.F."/>
        </authorList>
    </citation>
    <scope>NUCLEOTIDE SEQUENCE [LARGE SCALE GENOMIC DNA]</scope>
</reference>
<evidence type="ECO:0000313" key="4">
    <source>
        <dbReference type="Proteomes" id="UP000177371"/>
    </source>
</evidence>
<name>A0A1F4V2F8_UNCKA</name>
<evidence type="ECO:0000259" key="2">
    <source>
        <dbReference type="Pfam" id="PF13439"/>
    </source>
</evidence>